<dbReference type="PROSITE" id="PS51464">
    <property type="entry name" value="SIS"/>
    <property type="match status" value="2"/>
</dbReference>
<dbReference type="PANTHER" id="PTHR32502">
    <property type="entry name" value="N-ACETYLGALACTOSAMINE PERMEASE II COMPONENT-RELATED"/>
    <property type="match status" value="1"/>
</dbReference>
<dbReference type="RefSeq" id="WP_119076773.1">
    <property type="nucleotide sequence ID" value="NZ_CP029600.1"/>
</dbReference>
<dbReference type="Gene3D" id="3.40.50.10490">
    <property type="entry name" value="Glucose-6-phosphate isomerase like protein, domain 1"/>
    <property type="match status" value="2"/>
</dbReference>
<sequence>MKRKVIKMNLDDNKFQNLDFSKATYLGYTHEALKMLGGIHTAREIDQQPELWLKTTALLAGCLPELRAFLGTAFSEEKLEVILTGAGSSAYIGSILKGPFQKNTGKHTRAIGTTELLTHPLHYFNEQDVVLLVSFARSGNSPESVAVLELADRLCKKVYHLIVTCSATGRLAMSTGGENEYLFLLPGQADDQSLVMTSSFTSMLLAGLALSRLEDFAQFSEQVDILAAYGRKVIQEYAPRLKEVAALDFRRAIFLGSGALQGTAEEAQLKMLEMTAGSVIGKSDSFLAFRHGPKAVIDASSLMVYLFSNEPYSLQYEKDLVAAVNAGERGLYSIGVMENGSQVEGLDLEISLTGPGKKIDEALLAVCGIVPVQVLGFYKSLQCGLRPDNPSDSGTITRIVQGVNIYPFNRNIQED</sequence>
<evidence type="ECO:0000313" key="3">
    <source>
        <dbReference type="Proteomes" id="UP000246099"/>
    </source>
</evidence>
<dbReference type="InterPro" id="IPR046348">
    <property type="entry name" value="SIS_dom_sf"/>
</dbReference>
<organism evidence="2 3">
    <name type="scientific">Chitinophaga alhagiae</name>
    <dbReference type="NCBI Taxonomy" id="2203219"/>
    <lineage>
        <taxon>Bacteria</taxon>
        <taxon>Pseudomonadati</taxon>
        <taxon>Bacteroidota</taxon>
        <taxon>Chitinophagia</taxon>
        <taxon>Chitinophagales</taxon>
        <taxon>Chitinophagaceae</taxon>
        <taxon>Chitinophaga</taxon>
    </lineage>
</organism>
<accession>A0ABN5LND6</accession>
<proteinExistence type="predicted"/>
<dbReference type="GO" id="GO:0016853">
    <property type="term" value="F:isomerase activity"/>
    <property type="evidence" value="ECO:0007669"/>
    <property type="project" value="UniProtKB-KW"/>
</dbReference>
<dbReference type="Pfam" id="PF01380">
    <property type="entry name" value="SIS"/>
    <property type="match status" value="1"/>
</dbReference>
<evidence type="ECO:0000259" key="1">
    <source>
        <dbReference type="PROSITE" id="PS51464"/>
    </source>
</evidence>
<dbReference type="InterPro" id="IPR001347">
    <property type="entry name" value="SIS_dom"/>
</dbReference>
<reference evidence="2 3" key="1">
    <citation type="submission" date="2018-05" db="EMBL/GenBank/DDBJ databases">
        <title>Chitinophaga sp. nov., isolated from rhizosphere soil of Alhagi.</title>
        <authorList>
            <person name="Liu Y."/>
        </authorList>
    </citation>
    <scope>NUCLEOTIDE SEQUENCE [LARGE SCALE GENOMIC DNA]</scope>
    <source>
        <strain evidence="2 3">T22</strain>
    </source>
</reference>
<dbReference type="SUPFAM" id="SSF53697">
    <property type="entry name" value="SIS domain"/>
    <property type="match status" value="1"/>
</dbReference>
<name>A0ABN5LND6_9BACT</name>
<keyword evidence="3" id="KW-1185">Reference proteome</keyword>
<protein>
    <submittedName>
        <fullName evidence="2">Sugar isomerase</fullName>
    </submittedName>
</protein>
<feature type="domain" description="SIS" evidence="1">
    <location>
        <begin position="237"/>
        <end position="390"/>
    </location>
</feature>
<keyword evidence="2" id="KW-0413">Isomerase</keyword>
<gene>
    <name evidence="2" type="ORF">DLD77_03740</name>
</gene>
<dbReference type="PANTHER" id="PTHR32502:SF3">
    <property type="entry name" value="D-GALACTOSAMINE-6-PHOSPHATE DEAMINASE AGAS-RELATED"/>
    <property type="match status" value="1"/>
</dbReference>
<dbReference type="EMBL" id="CP029600">
    <property type="protein sequence ID" value="AWO00870.1"/>
    <property type="molecule type" value="Genomic_DNA"/>
</dbReference>
<feature type="domain" description="SIS" evidence="1">
    <location>
        <begin position="70"/>
        <end position="220"/>
    </location>
</feature>
<evidence type="ECO:0000313" key="2">
    <source>
        <dbReference type="EMBL" id="AWO00870.1"/>
    </source>
</evidence>
<dbReference type="Proteomes" id="UP000246099">
    <property type="component" value="Chromosome"/>
</dbReference>
<dbReference type="InterPro" id="IPR050303">
    <property type="entry name" value="GatZ_KbaZ_carbometab"/>
</dbReference>